<dbReference type="Gene3D" id="4.10.240.10">
    <property type="entry name" value="Zn(2)-C6 fungal-type DNA-binding domain"/>
    <property type="match status" value="1"/>
</dbReference>
<dbReference type="EMBL" id="BN001307">
    <property type="protein sequence ID" value="CBF84666.1"/>
    <property type="molecule type" value="Genomic_DNA"/>
</dbReference>
<dbReference type="InParanoid" id="C8VLJ7"/>
<dbReference type="RefSeq" id="XP_682185.2">
    <property type="nucleotide sequence ID" value="XM_677093.2"/>
</dbReference>
<dbReference type="PANTHER" id="PTHR37534:SF44">
    <property type="entry name" value="ZN(II)2CYS6 TRANSCRIPTION FACTOR (EUROFUNG)"/>
    <property type="match status" value="1"/>
</dbReference>
<dbReference type="OrthoDB" id="39175at2759"/>
<feature type="compositionally biased region" description="Polar residues" evidence="6">
    <location>
        <begin position="414"/>
        <end position="425"/>
    </location>
</feature>
<accession>C8VLJ7</accession>
<feature type="region of interest" description="Disordered" evidence="6">
    <location>
        <begin position="414"/>
        <end position="438"/>
    </location>
</feature>
<sequence>MDEYLLDHSGRLRCKQRRIKCDETHPHCNQCTRRAYECPGYQRPLKWSSKYEVAANNDTAAREDARSKHTINAQTPDLEVDTISSILSPSVSVPGLTPQHLAMATGLAEQDVSLYTAGSDASFPDFGFNNISSPQYEQTSSSFFDSVKFSDVFNTNLGEWADLTVSLPLPLEDQDARISRHYFFKVCRINPCFDSGANPMRVQIHDQMAFSGLIYHCVVSMSAAHEGSIDSTALTYRSKAVTCLKSELTRLKGGTDSERPLGSTDLSSALLGCILLGMTDSLDVIAYLNAFCEKDISTGTQIHPSPWAGVCTPLFVYLAKAGTLARQRSLAKNLSNLTAGPSATSIQTQLIADPTGQARQTETALLEYEIPAEDRIGETADHLSPISHLQKMAQIYRLATLLEIYRNFPSLLRTESNTTPESTTQRQERERPLENSSGKDKLLTMATAILTLIMGLPRTSGVNCVMTIPLIIAGSTLQPVTPTFTGARKAGRESGKRDKYQPETEAATAWNTLASEILSISTQEETGLYWRDLVRERLRAVHSYVGLASVLRALDILENVWARADFQAIAANWNAELEFVQWTEVMVGEKLETVLG</sequence>
<dbReference type="VEuPathDB" id="FungiDB:AN8916"/>
<dbReference type="GeneID" id="2868238"/>
<dbReference type="PANTHER" id="PTHR37534">
    <property type="entry name" value="TRANSCRIPTIONAL ACTIVATOR PROTEIN UGA3"/>
    <property type="match status" value="1"/>
</dbReference>
<dbReference type="GO" id="GO:0008270">
    <property type="term" value="F:zinc ion binding"/>
    <property type="evidence" value="ECO:0007669"/>
    <property type="project" value="InterPro"/>
</dbReference>
<dbReference type="GO" id="GO:0000981">
    <property type="term" value="F:DNA-binding transcription factor activity, RNA polymerase II-specific"/>
    <property type="evidence" value="ECO:0007669"/>
    <property type="project" value="InterPro"/>
</dbReference>
<dbReference type="Proteomes" id="UP000000560">
    <property type="component" value="Chromosome VII"/>
</dbReference>
<organism evidence="8 9">
    <name type="scientific">Emericella nidulans (strain FGSC A4 / ATCC 38163 / CBS 112.46 / NRRL 194 / M139)</name>
    <name type="common">Aspergillus nidulans</name>
    <dbReference type="NCBI Taxonomy" id="227321"/>
    <lineage>
        <taxon>Eukaryota</taxon>
        <taxon>Fungi</taxon>
        <taxon>Dikarya</taxon>
        <taxon>Ascomycota</taxon>
        <taxon>Pezizomycotina</taxon>
        <taxon>Eurotiomycetes</taxon>
        <taxon>Eurotiomycetidae</taxon>
        <taxon>Eurotiales</taxon>
        <taxon>Aspergillaceae</taxon>
        <taxon>Aspergillus</taxon>
        <taxon>Aspergillus subgen. Nidulantes</taxon>
    </lineage>
</organism>
<keyword evidence="3" id="KW-0238">DNA-binding</keyword>
<evidence type="ECO:0000256" key="4">
    <source>
        <dbReference type="ARBA" id="ARBA00023163"/>
    </source>
</evidence>
<dbReference type="Pfam" id="PF00172">
    <property type="entry name" value="Zn_clus"/>
    <property type="match status" value="1"/>
</dbReference>
<evidence type="ECO:0000313" key="9">
    <source>
        <dbReference type="Proteomes" id="UP000000560"/>
    </source>
</evidence>
<evidence type="ECO:0000256" key="2">
    <source>
        <dbReference type="ARBA" id="ARBA00023015"/>
    </source>
</evidence>
<protein>
    <submittedName>
        <fullName evidence="8">Zn(II)2Cys6 transcription factor (Eurofung)</fullName>
    </submittedName>
</protein>
<evidence type="ECO:0000256" key="6">
    <source>
        <dbReference type="SAM" id="MobiDB-lite"/>
    </source>
</evidence>
<keyword evidence="2" id="KW-0805">Transcription regulation</keyword>
<dbReference type="SUPFAM" id="SSF57701">
    <property type="entry name" value="Zn2/Cys6 DNA-binding domain"/>
    <property type="match status" value="1"/>
</dbReference>
<keyword evidence="5" id="KW-0539">Nucleus</keyword>
<evidence type="ECO:0000256" key="5">
    <source>
        <dbReference type="ARBA" id="ARBA00023242"/>
    </source>
</evidence>
<feature type="compositionally biased region" description="Basic and acidic residues" evidence="6">
    <location>
        <begin position="426"/>
        <end position="438"/>
    </location>
</feature>
<evidence type="ECO:0000256" key="1">
    <source>
        <dbReference type="ARBA" id="ARBA00004123"/>
    </source>
</evidence>
<dbReference type="Pfam" id="PF11951">
    <property type="entry name" value="Fungal_trans_2"/>
    <property type="match status" value="3"/>
</dbReference>
<keyword evidence="9" id="KW-1185">Reference proteome</keyword>
<dbReference type="KEGG" id="ani:ANIA_08916"/>
<dbReference type="GO" id="GO:0000976">
    <property type="term" value="F:transcription cis-regulatory region binding"/>
    <property type="evidence" value="ECO:0000318"/>
    <property type="project" value="GO_Central"/>
</dbReference>
<comment type="subcellular location">
    <subcellularLocation>
        <location evidence="1">Nucleus</location>
    </subcellularLocation>
</comment>
<dbReference type="AlphaFoldDB" id="C8VLJ7"/>
<feature type="domain" description="Zn(2)-C6 fungal-type" evidence="7">
    <location>
        <begin position="14"/>
        <end position="38"/>
    </location>
</feature>
<dbReference type="GO" id="GO:0003700">
    <property type="term" value="F:DNA-binding transcription factor activity"/>
    <property type="evidence" value="ECO:0000318"/>
    <property type="project" value="GO_Central"/>
</dbReference>
<dbReference type="SMART" id="SM00066">
    <property type="entry name" value="GAL4"/>
    <property type="match status" value="1"/>
</dbReference>
<dbReference type="HOGENOM" id="CLU_014597_0_0_1"/>
<gene>
    <name evidence="8" type="ORF">ANIA_08916</name>
</gene>
<dbReference type="InterPro" id="IPR001138">
    <property type="entry name" value="Zn2Cys6_DnaBD"/>
</dbReference>
<dbReference type="GO" id="GO:0005634">
    <property type="term" value="C:nucleus"/>
    <property type="evidence" value="ECO:0000318"/>
    <property type="project" value="GO_Central"/>
</dbReference>
<dbReference type="OMA" id="PWTGICT"/>
<reference evidence="9" key="1">
    <citation type="journal article" date="2005" name="Nature">
        <title>Sequencing of Aspergillus nidulans and comparative analysis with A. fumigatus and A. oryzae.</title>
        <authorList>
            <person name="Galagan J.E."/>
            <person name="Calvo S.E."/>
            <person name="Cuomo C."/>
            <person name="Ma L.J."/>
            <person name="Wortman J.R."/>
            <person name="Batzoglou S."/>
            <person name="Lee S.I."/>
            <person name="Basturkmen M."/>
            <person name="Spevak C.C."/>
            <person name="Clutterbuck J."/>
            <person name="Kapitonov V."/>
            <person name="Jurka J."/>
            <person name="Scazzocchio C."/>
            <person name="Farman M."/>
            <person name="Butler J."/>
            <person name="Purcell S."/>
            <person name="Harris S."/>
            <person name="Braus G.H."/>
            <person name="Draht O."/>
            <person name="Busch S."/>
            <person name="D'Enfert C."/>
            <person name="Bouchier C."/>
            <person name="Goldman G.H."/>
            <person name="Bell-Pedersen D."/>
            <person name="Griffiths-Jones S."/>
            <person name="Doonan J.H."/>
            <person name="Yu J."/>
            <person name="Vienken K."/>
            <person name="Pain A."/>
            <person name="Freitag M."/>
            <person name="Selker E.U."/>
            <person name="Archer D.B."/>
            <person name="Penalva M.A."/>
            <person name="Oakley B.R."/>
            <person name="Momany M."/>
            <person name="Tanaka T."/>
            <person name="Kumagai T."/>
            <person name="Asai K."/>
            <person name="Machida M."/>
            <person name="Nierman W.C."/>
            <person name="Denning D.W."/>
            <person name="Caddick M."/>
            <person name="Hynes M."/>
            <person name="Paoletti M."/>
            <person name="Fischer R."/>
            <person name="Miller B."/>
            <person name="Dyer P."/>
            <person name="Sachs M.S."/>
            <person name="Osmani S.A."/>
            <person name="Birren B.W."/>
        </authorList>
    </citation>
    <scope>NUCLEOTIDE SEQUENCE [LARGE SCALE GENOMIC DNA]</scope>
    <source>
        <strain evidence="9">FGSC A4 / ATCC 38163 / CBS 112.46 / NRRL 194 / M139</strain>
    </source>
</reference>
<dbReference type="CDD" id="cd00067">
    <property type="entry name" value="GAL4"/>
    <property type="match status" value="1"/>
</dbReference>
<evidence type="ECO:0000256" key="3">
    <source>
        <dbReference type="ARBA" id="ARBA00023125"/>
    </source>
</evidence>
<proteinExistence type="predicted"/>
<dbReference type="PROSITE" id="PS50048">
    <property type="entry name" value="ZN2_CY6_FUNGAL_2"/>
    <property type="match status" value="1"/>
</dbReference>
<name>C8VLJ7_EMENI</name>
<evidence type="ECO:0000313" key="8">
    <source>
        <dbReference type="EMBL" id="CBF84666.1"/>
    </source>
</evidence>
<dbReference type="eggNOG" id="ENOG502SPQC">
    <property type="taxonomic scope" value="Eukaryota"/>
</dbReference>
<dbReference type="GO" id="GO:0045944">
    <property type="term" value="P:positive regulation of transcription by RNA polymerase II"/>
    <property type="evidence" value="ECO:0000318"/>
    <property type="project" value="GO_Central"/>
</dbReference>
<reference evidence="9" key="2">
    <citation type="journal article" date="2009" name="Fungal Genet. Biol.">
        <title>The 2008 update of the Aspergillus nidulans genome annotation: a community effort.</title>
        <authorList>
            <person name="Wortman J.R."/>
            <person name="Gilsenan J.M."/>
            <person name="Joardar V."/>
            <person name="Deegan J."/>
            <person name="Clutterbuck J."/>
            <person name="Andersen M.R."/>
            <person name="Archer D."/>
            <person name="Bencina M."/>
            <person name="Braus G."/>
            <person name="Coutinho P."/>
            <person name="von Dohren H."/>
            <person name="Doonan J."/>
            <person name="Driessen A.J."/>
            <person name="Durek P."/>
            <person name="Espeso E."/>
            <person name="Fekete E."/>
            <person name="Flipphi M."/>
            <person name="Estrada C.G."/>
            <person name="Geysens S."/>
            <person name="Goldman G."/>
            <person name="de Groot P.W."/>
            <person name="Hansen K."/>
            <person name="Harris S.D."/>
            <person name="Heinekamp T."/>
            <person name="Helmstaedt K."/>
            <person name="Henrissat B."/>
            <person name="Hofmann G."/>
            <person name="Homan T."/>
            <person name="Horio T."/>
            <person name="Horiuchi H."/>
            <person name="James S."/>
            <person name="Jones M."/>
            <person name="Karaffa L."/>
            <person name="Karanyi Z."/>
            <person name="Kato M."/>
            <person name="Keller N."/>
            <person name="Kelly D.E."/>
            <person name="Kiel J.A."/>
            <person name="Kim J.M."/>
            <person name="van der Klei I.J."/>
            <person name="Klis F.M."/>
            <person name="Kovalchuk A."/>
            <person name="Krasevec N."/>
            <person name="Kubicek C.P."/>
            <person name="Liu B."/>
            <person name="Maccabe A."/>
            <person name="Meyer V."/>
            <person name="Mirabito P."/>
            <person name="Miskei M."/>
            <person name="Mos M."/>
            <person name="Mullins J."/>
            <person name="Nelson D.R."/>
            <person name="Nielsen J."/>
            <person name="Oakley B.R."/>
            <person name="Osmani S.A."/>
            <person name="Pakula T."/>
            <person name="Paszewski A."/>
            <person name="Paulsen I."/>
            <person name="Pilsyk S."/>
            <person name="Pocsi I."/>
            <person name="Punt P.J."/>
            <person name="Ram A.F."/>
            <person name="Ren Q."/>
            <person name="Robellet X."/>
            <person name="Robson G."/>
            <person name="Seiboth B."/>
            <person name="van Solingen P."/>
            <person name="Specht T."/>
            <person name="Sun J."/>
            <person name="Taheri-Talesh N."/>
            <person name="Takeshita N."/>
            <person name="Ussery D."/>
            <person name="vanKuyk P.A."/>
            <person name="Visser H."/>
            <person name="van de Vondervoort P.J."/>
            <person name="de Vries R.P."/>
            <person name="Walton J."/>
            <person name="Xiang X."/>
            <person name="Xiong Y."/>
            <person name="Zeng A.P."/>
            <person name="Brandt B.W."/>
            <person name="Cornell M.J."/>
            <person name="van den Hondel C.A."/>
            <person name="Visser J."/>
            <person name="Oliver S.G."/>
            <person name="Turner G."/>
        </authorList>
    </citation>
    <scope>GENOME REANNOTATION</scope>
    <source>
        <strain evidence="9">FGSC A4 / ATCC 38163 / CBS 112.46 / NRRL 194 / M139</strain>
    </source>
</reference>
<dbReference type="InterPro" id="IPR021858">
    <property type="entry name" value="Fun_TF"/>
</dbReference>
<evidence type="ECO:0000259" key="7">
    <source>
        <dbReference type="PROSITE" id="PS50048"/>
    </source>
</evidence>
<dbReference type="InterPro" id="IPR036864">
    <property type="entry name" value="Zn2-C6_fun-type_DNA-bd_sf"/>
</dbReference>
<keyword evidence="4" id="KW-0804">Transcription</keyword>